<evidence type="ECO:0000256" key="4">
    <source>
        <dbReference type="ARBA" id="ARBA00023125"/>
    </source>
</evidence>
<dbReference type="GO" id="GO:0005634">
    <property type="term" value="C:nucleus"/>
    <property type="evidence" value="ECO:0007669"/>
    <property type="project" value="UniProtKB-SubCell"/>
</dbReference>
<feature type="compositionally biased region" description="Basic residues" evidence="7">
    <location>
        <begin position="93"/>
        <end position="140"/>
    </location>
</feature>
<organism evidence="9 10">
    <name type="scientific">Desmophyllum pertusum</name>
    <dbReference type="NCBI Taxonomy" id="174260"/>
    <lineage>
        <taxon>Eukaryota</taxon>
        <taxon>Metazoa</taxon>
        <taxon>Cnidaria</taxon>
        <taxon>Anthozoa</taxon>
        <taxon>Hexacorallia</taxon>
        <taxon>Scleractinia</taxon>
        <taxon>Caryophylliina</taxon>
        <taxon>Caryophylliidae</taxon>
        <taxon>Desmophyllum</taxon>
    </lineage>
</organism>
<evidence type="ECO:0000259" key="8">
    <source>
        <dbReference type="PROSITE" id="PS51504"/>
    </source>
</evidence>
<feature type="compositionally biased region" description="Low complexity" evidence="7">
    <location>
        <begin position="141"/>
        <end position="158"/>
    </location>
</feature>
<dbReference type="GO" id="GO:0003690">
    <property type="term" value="F:double-stranded DNA binding"/>
    <property type="evidence" value="ECO:0007669"/>
    <property type="project" value="TreeGrafter"/>
</dbReference>
<dbReference type="PRINTS" id="PR00624">
    <property type="entry name" value="HISTONEH5"/>
</dbReference>
<dbReference type="GO" id="GO:0031492">
    <property type="term" value="F:nucleosomal DNA binding"/>
    <property type="evidence" value="ECO:0007669"/>
    <property type="project" value="TreeGrafter"/>
</dbReference>
<dbReference type="GO" id="GO:0030527">
    <property type="term" value="F:structural constituent of chromatin"/>
    <property type="evidence" value="ECO:0007669"/>
    <property type="project" value="InterPro"/>
</dbReference>
<dbReference type="EMBL" id="MU826826">
    <property type="protein sequence ID" value="KAJ7375248.1"/>
    <property type="molecule type" value="Genomic_DNA"/>
</dbReference>
<sequence length="231" mass="25209">MSDGAKRKMPKIPAEHPKYSEMINTAILTLKDRNGSSRQSIEKYIKANYKVGDTAGQYIKRALKKGVTDGKFLHTKGVGASGSFKLPKEEKKPSKKPVTKVTKAKKPGATKKTVTKKPAAKKQTSPKKAVKSPSSKKRPSKTPAVKKPSVTKSTSKAKVAAKKPAAKHMHSLVDQSDHGLLVINRCNQSCRTDRKFQIDFVTSTLLLAVQLWLVPSKPLASQLVEKLPVSS</sequence>
<comment type="caution">
    <text evidence="9">The sequence shown here is derived from an EMBL/GenBank/DDBJ whole genome shotgun (WGS) entry which is preliminary data.</text>
</comment>
<feature type="compositionally biased region" description="Basic residues" evidence="7">
    <location>
        <begin position="159"/>
        <end position="168"/>
    </location>
</feature>
<evidence type="ECO:0000313" key="9">
    <source>
        <dbReference type="EMBL" id="KAJ7375248.1"/>
    </source>
</evidence>
<dbReference type="GO" id="GO:0006334">
    <property type="term" value="P:nucleosome assembly"/>
    <property type="evidence" value="ECO:0007669"/>
    <property type="project" value="InterPro"/>
</dbReference>
<reference evidence="9" key="1">
    <citation type="submission" date="2023-01" db="EMBL/GenBank/DDBJ databases">
        <title>Genome assembly of the deep-sea coral Lophelia pertusa.</title>
        <authorList>
            <person name="Herrera S."/>
            <person name="Cordes E."/>
        </authorList>
    </citation>
    <scope>NUCLEOTIDE SEQUENCE</scope>
    <source>
        <strain evidence="9">USNM1676648</strain>
        <tissue evidence="9">Polyp</tissue>
    </source>
</reference>
<keyword evidence="4 6" id="KW-0238">DNA-binding</keyword>
<evidence type="ECO:0000256" key="7">
    <source>
        <dbReference type="SAM" id="MobiDB-lite"/>
    </source>
</evidence>
<evidence type="ECO:0000313" key="10">
    <source>
        <dbReference type="Proteomes" id="UP001163046"/>
    </source>
</evidence>
<dbReference type="InterPro" id="IPR005818">
    <property type="entry name" value="Histone_H1/H5_H15"/>
</dbReference>
<feature type="region of interest" description="Disordered" evidence="7">
    <location>
        <begin position="69"/>
        <end position="168"/>
    </location>
</feature>
<keyword evidence="10" id="KW-1185">Reference proteome</keyword>
<name>A0A9W9Z7C0_9CNID</name>
<gene>
    <name evidence="9" type="ORF">OS493_001993</name>
</gene>
<evidence type="ECO:0000256" key="5">
    <source>
        <dbReference type="ARBA" id="ARBA00023242"/>
    </source>
</evidence>
<comment type="similarity">
    <text evidence="6">Belongs to the histone H1/H5 family.</text>
</comment>
<dbReference type="FunFam" id="1.10.10.10:FF:000140">
    <property type="entry name" value="Histone H1.0"/>
    <property type="match status" value="1"/>
</dbReference>
<accession>A0A9W9Z7C0</accession>
<dbReference type="Gene3D" id="1.10.10.10">
    <property type="entry name" value="Winged helix-like DNA-binding domain superfamily/Winged helix DNA-binding domain"/>
    <property type="match status" value="1"/>
</dbReference>
<dbReference type="GO" id="GO:0045910">
    <property type="term" value="P:negative regulation of DNA recombination"/>
    <property type="evidence" value="ECO:0007669"/>
    <property type="project" value="TreeGrafter"/>
</dbReference>
<evidence type="ECO:0000256" key="6">
    <source>
        <dbReference type="RuleBase" id="RU003894"/>
    </source>
</evidence>
<dbReference type="SUPFAM" id="SSF46785">
    <property type="entry name" value="Winged helix' DNA-binding domain"/>
    <property type="match status" value="1"/>
</dbReference>
<dbReference type="Pfam" id="PF00538">
    <property type="entry name" value="Linker_histone"/>
    <property type="match status" value="1"/>
</dbReference>
<dbReference type="PANTHER" id="PTHR11467:SF36">
    <property type="entry name" value="HISTONE 24-RELATED"/>
    <property type="match status" value="1"/>
</dbReference>
<dbReference type="InterPro" id="IPR036388">
    <property type="entry name" value="WH-like_DNA-bd_sf"/>
</dbReference>
<keyword evidence="3 6" id="KW-0158">Chromosome</keyword>
<dbReference type="GO" id="GO:0000786">
    <property type="term" value="C:nucleosome"/>
    <property type="evidence" value="ECO:0007669"/>
    <property type="project" value="InterPro"/>
</dbReference>
<keyword evidence="5 6" id="KW-0539">Nucleus</keyword>
<evidence type="ECO:0000256" key="2">
    <source>
        <dbReference type="ARBA" id="ARBA00004286"/>
    </source>
</evidence>
<dbReference type="PROSITE" id="PS51504">
    <property type="entry name" value="H15"/>
    <property type="match status" value="1"/>
</dbReference>
<dbReference type="InterPro" id="IPR036390">
    <property type="entry name" value="WH_DNA-bd_sf"/>
</dbReference>
<dbReference type="GO" id="GO:0030261">
    <property type="term" value="P:chromosome condensation"/>
    <property type="evidence" value="ECO:0007669"/>
    <property type="project" value="TreeGrafter"/>
</dbReference>
<evidence type="ECO:0000256" key="3">
    <source>
        <dbReference type="ARBA" id="ARBA00022454"/>
    </source>
</evidence>
<dbReference type="PANTHER" id="PTHR11467">
    <property type="entry name" value="HISTONE H1"/>
    <property type="match status" value="1"/>
</dbReference>
<feature type="domain" description="H15" evidence="8">
    <location>
        <begin position="15"/>
        <end position="88"/>
    </location>
</feature>
<dbReference type="InterPro" id="IPR005819">
    <property type="entry name" value="H1/H5"/>
</dbReference>
<proteinExistence type="inferred from homology"/>
<dbReference type="Proteomes" id="UP001163046">
    <property type="component" value="Unassembled WGS sequence"/>
</dbReference>
<dbReference type="SMART" id="SM00526">
    <property type="entry name" value="H15"/>
    <property type="match status" value="1"/>
</dbReference>
<evidence type="ECO:0000256" key="1">
    <source>
        <dbReference type="ARBA" id="ARBA00004123"/>
    </source>
</evidence>
<protein>
    <recommendedName>
        <fullName evidence="8">H15 domain-containing protein</fullName>
    </recommendedName>
</protein>
<dbReference type="OrthoDB" id="7765404at2759"/>
<dbReference type="AlphaFoldDB" id="A0A9W9Z7C0"/>
<dbReference type="CDD" id="cd00073">
    <property type="entry name" value="H15"/>
    <property type="match status" value="1"/>
</dbReference>
<comment type="subcellular location">
    <subcellularLocation>
        <location evidence="2">Chromosome</location>
    </subcellularLocation>
    <subcellularLocation>
        <location evidence="1 6">Nucleus</location>
    </subcellularLocation>
</comment>